<evidence type="ECO:0000256" key="7">
    <source>
        <dbReference type="ARBA" id="ARBA00022729"/>
    </source>
</evidence>
<dbReference type="AlphaFoldDB" id="A0A6I8N2P3"/>
<feature type="signal peptide" evidence="16">
    <location>
        <begin position="1"/>
        <end position="31"/>
    </location>
</feature>
<feature type="region of interest" description="Disordered" evidence="15">
    <location>
        <begin position="591"/>
        <end position="701"/>
    </location>
</feature>
<keyword evidence="19" id="KW-1185">Reference proteome</keyword>
<keyword evidence="11" id="KW-0472">Membrane</keyword>
<feature type="active site" description="Charge relay system" evidence="14">
    <location>
        <position position="377"/>
    </location>
</feature>
<keyword evidence="8" id="KW-0378">Hydrolase</keyword>
<evidence type="ECO:0000259" key="17">
    <source>
        <dbReference type="Pfam" id="PF00135"/>
    </source>
</evidence>
<dbReference type="InterPro" id="IPR050654">
    <property type="entry name" value="AChE-related_enzymes"/>
</dbReference>
<evidence type="ECO:0000256" key="14">
    <source>
        <dbReference type="PIRSR" id="PIRSR600997-1"/>
    </source>
</evidence>
<dbReference type="EC" id="3.1.1.7" evidence="3"/>
<dbReference type="Ensembl" id="ENSOANT00000052822.1">
    <property type="protein sequence ID" value="ENSOANP00000035256.1"/>
    <property type="gene ID" value="ENSOANG00000050305.1"/>
</dbReference>
<evidence type="ECO:0000256" key="9">
    <source>
        <dbReference type="ARBA" id="ARBA00022867"/>
    </source>
</evidence>
<reference evidence="18" key="3">
    <citation type="submission" date="2025-09" db="UniProtKB">
        <authorList>
            <consortium name="Ensembl"/>
        </authorList>
    </citation>
    <scope>IDENTIFICATION</scope>
    <source>
        <strain evidence="18">Glennie</strain>
    </source>
</reference>
<dbReference type="Proteomes" id="UP000002279">
    <property type="component" value="Chromosome X5"/>
</dbReference>
<evidence type="ECO:0000256" key="6">
    <source>
        <dbReference type="ARBA" id="ARBA00022487"/>
    </source>
</evidence>
<keyword evidence="7 16" id="KW-0732">Signal</keyword>
<dbReference type="GO" id="GO:0005886">
    <property type="term" value="C:plasma membrane"/>
    <property type="evidence" value="ECO:0000318"/>
    <property type="project" value="GO_Central"/>
</dbReference>
<dbReference type="Bgee" id="ENSOANG00000050305">
    <property type="expression patterns" value="Expressed in cerebellum and 2 other cell types or tissues"/>
</dbReference>
<dbReference type="InParanoid" id="A0A6I8N2P3"/>
<accession>A0A6I8N2P3</accession>
<dbReference type="PANTHER" id="PTHR43918:SF11">
    <property type="entry name" value="ACETYLCHOLINESTERASE"/>
    <property type="match status" value="1"/>
</dbReference>
<dbReference type="PRINTS" id="PR00878">
    <property type="entry name" value="CHOLNESTRASE"/>
</dbReference>
<dbReference type="InterPro" id="IPR002018">
    <property type="entry name" value="CarbesteraseB"/>
</dbReference>
<keyword evidence="5" id="KW-1003">Cell membrane</keyword>
<dbReference type="Pfam" id="PF00135">
    <property type="entry name" value="COesterase"/>
    <property type="match status" value="1"/>
</dbReference>
<evidence type="ECO:0000256" key="10">
    <source>
        <dbReference type="ARBA" id="ARBA00023018"/>
    </source>
</evidence>
<dbReference type="GO" id="GO:0060041">
    <property type="term" value="P:retina development in camera-type eye"/>
    <property type="evidence" value="ECO:0007669"/>
    <property type="project" value="Ensembl"/>
</dbReference>
<dbReference type="GO" id="GO:0002076">
    <property type="term" value="P:osteoblast development"/>
    <property type="evidence" value="ECO:0007669"/>
    <property type="project" value="Ensembl"/>
</dbReference>
<feature type="active site" description="Acyl-ester intermediate" evidence="14">
    <location>
        <position position="242"/>
    </location>
</feature>
<dbReference type="PROSITE" id="PS00122">
    <property type="entry name" value="CARBOXYLESTERASE_B_1"/>
    <property type="match status" value="1"/>
</dbReference>
<dbReference type="GO" id="GO:0048471">
    <property type="term" value="C:perinuclear region of cytoplasm"/>
    <property type="evidence" value="ECO:0007669"/>
    <property type="project" value="Ensembl"/>
</dbReference>
<dbReference type="GO" id="GO:0005615">
    <property type="term" value="C:extracellular space"/>
    <property type="evidence" value="ECO:0000318"/>
    <property type="project" value="GO_Central"/>
</dbReference>
<sequence>MPPPPRPIPVPVPVPGPLLLLLLLLLGSGSGSERSRSAGPEAGEAPELRVTVQEGRLRGVRLPVPGGHVSAFLGVPFAEPPTGPRRFLPPEPKRPWPGVRDATAFQRVCYQYVDSQFPGFPGAEMWNPNRALSEDCLYLNVWVPSPRPRRAPVLVWIYGGGFYSGAASLDVYDGRFLASAERVVLVSMNYRMGAFGFLALPGSPEAPGNVGLLDQRLALRWVRANAAAFGGDPGAVTLFGESAGAASVGLHLLSPASRALFLRAVLQSGAPNGPWATVSAAEARRRATLLARLVGCPPAPGSGPGPSNDTDLVACLRARPPQALVDREWEVLPQESVFRFAFVPVVDGDFLTDTPEALLGAGDFHGLQVLVGVVQDEGSYFLVYGAPGFSKDNDSLISRAQFLAGVRLGVPHASELAAEAVALHYTDWLNPDDPVGNREALDDMVGDHNVVCPIVQLAGRLAAGGAQVYAYLFDHRASTLAWPPWMGVPHGYEIEFVFGLPLEPALNYTPAERALARRMMRYWADFARSGDPNEASTPEAAEGPGPRWPPYTAGGQHYVMLNVRPLEVRQGLRAQPCAFWNTFLPKLLSATGRAPGHPGTPGGLGRGSRGRGGGSGGSERPPLRPPTPVVTAFSFPRPGGPLHVSRPGGWRRARSPLSPGPPLPPPLPPPPRSAPLIRTPHPCTTPSAPQRDGGRAPGPTP</sequence>
<reference evidence="18 19" key="1">
    <citation type="journal article" date="2008" name="Nature">
        <title>Genome analysis of the platypus reveals unique signatures of evolution.</title>
        <authorList>
            <person name="Warren W.C."/>
            <person name="Hillier L.W."/>
            <person name="Marshall Graves J.A."/>
            <person name="Birney E."/>
            <person name="Ponting C.P."/>
            <person name="Grutzner F."/>
            <person name="Belov K."/>
            <person name="Miller W."/>
            <person name="Clarke L."/>
            <person name="Chinwalla A.T."/>
            <person name="Yang S.P."/>
            <person name="Heger A."/>
            <person name="Locke D.P."/>
            <person name="Miethke P."/>
            <person name="Waters P.D."/>
            <person name="Veyrunes F."/>
            <person name="Fulton L."/>
            <person name="Fulton B."/>
            <person name="Graves T."/>
            <person name="Wallis J."/>
            <person name="Puente X.S."/>
            <person name="Lopez-Otin C."/>
            <person name="Ordonez G.R."/>
            <person name="Eichler E.E."/>
            <person name="Chen L."/>
            <person name="Cheng Z."/>
            <person name="Deakin J.E."/>
            <person name="Alsop A."/>
            <person name="Thompson K."/>
            <person name="Kirby P."/>
            <person name="Papenfuss A.T."/>
            <person name="Wakefield M.J."/>
            <person name="Olender T."/>
            <person name="Lancet D."/>
            <person name="Huttley G.A."/>
            <person name="Smit A.F."/>
            <person name="Pask A."/>
            <person name="Temple-Smith P."/>
            <person name="Batzer M.A."/>
            <person name="Walker J.A."/>
            <person name="Konkel M.K."/>
            <person name="Harris R.S."/>
            <person name="Whittington C.M."/>
            <person name="Wong E.S."/>
            <person name="Gemmell N.J."/>
            <person name="Buschiazzo E."/>
            <person name="Vargas Jentzsch I.M."/>
            <person name="Merkel A."/>
            <person name="Schmitz J."/>
            <person name="Zemann A."/>
            <person name="Churakov G."/>
            <person name="Kriegs J.O."/>
            <person name="Brosius J."/>
            <person name="Murchison E.P."/>
            <person name="Sachidanandam R."/>
            <person name="Smith C."/>
            <person name="Hannon G.J."/>
            <person name="Tsend-Ayush E."/>
            <person name="McMillan D."/>
            <person name="Attenborough R."/>
            <person name="Rens W."/>
            <person name="Ferguson-Smith M."/>
            <person name="Lefevre C.M."/>
            <person name="Sharp J.A."/>
            <person name="Nicholas K.R."/>
            <person name="Ray D.A."/>
            <person name="Kube M."/>
            <person name="Reinhardt R."/>
            <person name="Pringle T.H."/>
            <person name="Taylor J."/>
            <person name="Jones R.C."/>
            <person name="Nixon B."/>
            <person name="Dacheux J.L."/>
            <person name="Niwa H."/>
            <person name="Sekita Y."/>
            <person name="Huang X."/>
            <person name="Stark A."/>
            <person name="Kheradpour P."/>
            <person name="Kellis M."/>
            <person name="Flicek P."/>
            <person name="Chen Y."/>
            <person name="Webber C."/>
            <person name="Hardison R."/>
            <person name="Nelson J."/>
            <person name="Hallsworth-Pepin K."/>
            <person name="Delehaunty K."/>
            <person name="Markovic C."/>
            <person name="Minx P."/>
            <person name="Feng Y."/>
            <person name="Kremitzki C."/>
            <person name="Mitreva M."/>
            <person name="Glasscock J."/>
            <person name="Wylie T."/>
            <person name="Wohldmann P."/>
            <person name="Thiru P."/>
            <person name="Nhan M.N."/>
            <person name="Pohl C.S."/>
            <person name="Smith S.M."/>
            <person name="Hou S."/>
            <person name="Nefedov M."/>
            <person name="de Jong P.J."/>
            <person name="Renfree M.B."/>
            <person name="Mardis E.R."/>
            <person name="Wilson R.K."/>
        </authorList>
    </citation>
    <scope>NUCLEOTIDE SEQUENCE [LARGE SCALE GENOMIC DNA]</scope>
    <source>
        <strain evidence="18 19">Glennie</strain>
    </source>
</reference>
<keyword evidence="10" id="KW-0770">Synapse</keyword>
<dbReference type="GO" id="GO:0005604">
    <property type="term" value="C:basement membrane"/>
    <property type="evidence" value="ECO:0007669"/>
    <property type="project" value="Ensembl"/>
</dbReference>
<keyword evidence="12" id="KW-1015">Disulfide bond</keyword>
<dbReference type="FunCoup" id="A0A6I8N2P3">
    <property type="interactions" value="218"/>
</dbReference>
<protein>
    <recommendedName>
        <fullName evidence="4">Acetylcholinesterase</fullName>
        <ecNumber evidence="3">3.1.1.7</ecNumber>
    </recommendedName>
</protein>
<name>A0A6I8N2P3_ORNAN</name>
<dbReference type="InterPro" id="IPR019826">
    <property type="entry name" value="Carboxylesterase_B_AS"/>
</dbReference>
<dbReference type="InterPro" id="IPR000997">
    <property type="entry name" value="Cholinesterase"/>
</dbReference>
<feature type="chain" id="PRO_5026234167" description="Acetylcholinesterase" evidence="16">
    <location>
        <begin position="32"/>
        <end position="701"/>
    </location>
</feature>
<dbReference type="Gene3D" id="3.40.50.1820">
    <property type="entry name" value="alpha/beta hydrolase"/>
    <property type="match status" value="1"/>
</dbReference>
<dbReference type="FunFam" id="3.40.50.1820:FF:000029">
    <property type="entry name" value="Acetylcholinesterase"/>
    <property type="match status" value="1"/>
</dbReference>
<feature type="compositionally biased region" description="Pro residues" evidence="15">
    <location>
        <begin position="658"/>
        <end position="673"/>
    </location>
</feature>
<evidence type="ECO:0000256" key="5">
    <source>
        <dbReference type="ARBA" id="ARBA00022475"/>
    </source>
</evidence>
<feature type="compositionally biased region" description="Gly residues" evidence="15">
    <location>
        <begin position="599"/>
        <end position="617"/>
    </location>
</feature>
<dbReference type="GO" id="GO:0120162">
    <property type="term" value="P:positive regulation of cold-induced thermogenesis"/>
    <property type="evidence" value="ECO:0007669"/>
    <property type="project" value="Ensembl"/>
</dbReference>
<evidence type="ECO:0000256" key="15">
    <source>
        <dbReference type="SAM" id="MobiDB-lite"/>
    </source>
</evidence>
<evidence type="ECO:0000313" key="18">
    <source>
        <dbReference type="Ensembl" id="ENSOANP00000035256.1"/>
    </source>
</evidence>
<dbReference type="GO" id="GO:0031594">
    <property type="term" value="C:neuromuscular junction"/>
    <property type="evidence" value="ECO:0007669"/>
    <property type="project" value="Ensembl"/>
</dbReference>
<dbReference type="InterPro" id="IPR019819">
    <property type="entry name" value="Carboxylesterase_B_CS"/>
</dbReference>
<evidence type="ECO:0000256" key="12">
    <source>
        <dbReference type="ARBA" id="ARBA00023157"/>
    </source>
</evidence>
<dbReference type="GO" id="GO:0019695">
    <property type="term" value="P:choline metabolic process"/>
    <property type="evidence" value="ECO:0000318"/>
    <property type="project" value="GO_Central"/>
</dbReference>
<comment type="similarity">
    <text evidence="2">Belongs to the type-B carboxylesterase/lipase family.</text>
</comment>
<dbReference type="GO" id="GO:0095500">
    <property type="term" value="P:acetylcholine receptor signaling pathway"/>
    <property type="evidence" value="ECO:0007669"/>
    <property type="project" value="Ensembl"/>
</dbReference>
<dbReference type="GO" id="GO:0009986">
    <property type="term" value="C:cell surface"/>
    <property type="evidence" value="ECO:0007669"/>
    <property type="project" value="Ensembl"/>
</dbReference>
<keyword evidence="6" id="KW-0719">Serine esterase</keyword>
<evidence type="ECO:0000256" key="3">
    <source>
        <dbReference type="ARBA" id="ARBA00013276"/>
    </source>
</evidence>
<dbReference type="GO" id="GO:0006581">
    <property type="term" value="P:acetylcholine catabolic process"/>
    <property type="evidence" value="ECO:0000318"/>
    <property type="project" value="GO_Central"/>
</dbReference>
<reference evidence="18" key="2">
    <citation type="submission" date="2025-08" db="UniProtKB">
        <authorList>
            <consortium name="Ensembl"/>
        </authorList>
    </citation>
    <scope>IDENTIFICATION</scope>
    <source>
        <strain evidence="18">Glennie</strain>
    </source>
</reference>
<evidence type="ECO:0000256" key="8">
    <source>
        <dbReference type="ARBA" id="ARBA00022801"/>
    </source>
</evidence>
<evidence type="ECO:0000256" key="1">
    <source>
        <dbReference type="ARBA" id="ARBA00004202"/>
    </source>
</evidence>
<keyword evidence="9" id="KW-0531">Neurotransmitter degradation</keyword>
<evidence type="ECO:0000313" key="19">
    <source>
        <dbReference type="Proteomes" id="UP000002279"/>
    </source>
</evidence>
<evidence type="ECO:0000256" key="13">
    <source>
        <dbReference type="ARBA" id="ARBA00034103"/>
    </source>
</evidence>
<comment type="subcellular location">
    <subcellularLocation>
        <location evidence="1">Cell membrane</location>
        <topology evidence="1">Peripheral membrane protein</topology>
    </subcellularLocation>
    <subcellularLocation>
        <location evidence="13">Synapse</location>
    </subcellularLocation>
</comment>
<dbReference type="GO" id="GO:0003990">
    <property type="term" value="F:acetylcholinesterase activity"/>
    <property type="evidence" value="ECO:0000318"/>
    <property type="project" value="GO_Central"/>
</dbReference>
<feature type="domain" description="Carboxylesterase type B" evidence="17">
    <location>
        <begin position="49"/>
        <end position="580"/>
    </location>
</feature>
<dbReference type="GO" id="GO:0043236">
    <property type="term" value="F:laminin binding"/>
    <property type="evidence" value="ECO:0007669"/>
    <property type="project" value="Ensembl"/>
</dbReference>
<dbReference type="CDD" id="cd00312">
    <property type="entry name" value="Esterase_lipase"/>
    <property type="match status" value="1"/>
</dbReference>
<dbReference type="SMR" id="A0A6I8N2P3"/>
<dbReference type="GO" id="GO:0005518">
    <property type="term" value="F:collagen binding"/>
    <property type="evidence" value="ECO:0007669"/>
    <property type="project" value="Ensembl"/>
</dbReference>
<dbReference type="GO" id="GO:0042166">
    <property type="term" value="F:acetylcholine binding"/>
    <property type="evidence" value="ECO:0007669"/>
    <property type="project" value="Ensembl"/>
</dbReference>
<dbReference type="GO" id="GO:0031623">
    <property type="term" value="P:receptor internalization"/>
    <property type="evidence" value="ECO:0007669"/>
    <property type="project" value="Ensembl"/>
</dbReference>
<dbReference type="PROSITE" id="PS00941">
    <property type="entry name" value="CARBOXYLESTERASE_B_2"/>
    <property type="match status" value="1"/>
</dbReference>
<dbReference type="GO" id="GO:0001919">
    <property type="term" value="P:regulation of receptor recycling"/>
    <property type="evidence" value="ECO:0007669"/>
    <property type="project" value="Ensembl"/>
</dbReference>
<dbReference type="GO" id="GO:0005794">
    <property type="term" value="C:Golgi apparatus"/>
    <property type="evidence" value="ECO:0007669"/>
    <property type="project" value="Ensembl"/>
</dbReference>
<dbReference type="GO" id="GO:0017171">
    <property type="term" value="F:serine hydrolase activity"/>
    <property type="evidence" value="ECO:0007669"/>
    <property type="project" value="Ensembl"/>
</dbReference>
<dbReference type="GO" id="GO:0007155">
    <property type="term" value="P:cell adhesion"/>
    <property type="evidence" value="ECO:0007669"/>
    <property type="project" value="Ensembl"/>
</dbReference>
<gene>
    <name evidence="18" type="primary">ACHE</name>
</gene>
<proteinExistence type="inferred from homology"/>
<dbReference type="PANTHER" id="PTHR43918">
    <property type="entry name" value="ACETYLCHOLINESTERASE"/>
    <property type="match status" value="1"/>
</dbReference>
<dbReference type="SUPFAM" id="SSF53474">
    <property type="entry name" value="alpha/beta-Hydrolases"/>
    <property type="match status" value="1"/>
</dbReference>
<organism evidence="18 19">
    <name type="scientific">Ornithorhynchus anatinus</name>
    <name type="common">Duckbill platypus</name>
    <dbReference type="NCBI Taxonomy" id="9258"/>
    <lineage>
        <taxon>Eukaryota</taxon>
        <taxon>Metazoa</taxon>
        <taxon>Chordata</taxon>
        <taxon>Craniata</taxon>
        <taxon>Vertebrata</taxon>
        <taxon>Euteleostomi</taxon>
        <taxon>Mammalia</taxon>
        <taxon>Monotremata</taxon>
        <taxon>Ornithorhynchidae</taxon>
        <taxon>Ornithorhynchus</taxon>
    </lineage>
</organism>
<dbReference type="GO" id="GO:0042803">
    <property type="term" value="F:protein homodimerization activity"/>
    <property type="evidence" value="ECO:0007669"/>
    <property type="project" value="Ensembl"/>
</dbReference>
<dbReference type="InterPro" id="IPR029058">
    <property type="entry name" value="AB_hydrolase_fold"/>
</dbReference>
<feature type="active site" description="Charge relay system" evidence="14">
    <location>
        <position position="490"/>
    </location>
</feature>
<evidence type="ECO:0000256" key="16">
    <source>
        <dbReference type="SAM" id="SignalP"/>
    </source>
</evidence>
<evidence type="ECO:0000256" key="11">
    <source>
        <dbReference type="ARBA" id="ARBA00023136"/>
    </source>
</evidence>
<evidence type="ECO:0000256" key="2">
    <source>
        <dbReference type="ARBA" id="ARBA00005964"/>
    </source>
</evidence>
<evidence type="ECO:0000256" key="4">
    <source>
        <dbReference type="ARBA" id="ARBA00020419"/>
    </source>
</evidence>
<dbReference type="GeneTree" id="ENSGT00940000157637"/>